<evidence type="ECO:0000313" key="1">
    <source>
        <dbReference type="EMBL" id="UUY06361.1"/>
    </source>
</evidence>
<gene>
    <name evidence="1" type="ORF">LRS13_22960</name>
</gene>
<proteinExistence type="predicted"/>
<dbReference type="Proteomes" id="UP001058860">
    <property type="component" value="Chromosome"/>
</dbReference>
<dbReference type="EMBL" id="CP088295">
    <property type="protein sequence ID" value="UUY06361.1"/>
    <property type="molecule type" value="Genomic_DNA"/>
</dbReference>
<dbReference type="PANTHER" id="PTHR43737">
    <property type="entry name" value="BLL7424 PROTEIN"/>
    <property type="match status" value="1"/>
</dbReference>
<dbReference type="Pfam" id="PF07394">
    <property type="entry name" value="DUF1501"/>
    <property type="match status" value="1"/>
</dbReference>
<keyword evidence="2" id="KW-1185">Reference proteome</keyword>
<evidence type="ECO:0000313" key="2">
    <source>
        <dbReference type="Proteomes" id="UP001058860"/>
    </source>
</evidence>
<reference evidence="2" key="1">
    <citation type="submission" date="2021-11" db="EMBL/GenBank/DDBJ databases">
        <title>Cultivation dependent microbiological survey of springs from the worlds oldest radium mine currently devoted to the extraction of radon-saturated water.</title>
        <authorList>
            <person name="Kapinusova G."/>
            <person name="Smrhova T."/>
            <person name="Strejcek M."/>
            <person name="Suman J."/>
            <person name="Jani K."/>
            <person name="Pajer P."/>
            <person name="Uhlik O."/>
        </authorList>
    </citation>
    <scope>NUCLEOTIDE SEQUENCE [LARGE SCALE GENOMIC DNA]</scope>
    <source>
        <strain evidence="2">J379</strain>
    </source>
</reference>
<name>A0ABY5PNQ4_9ACTN</name>
<dbReference type="InterPro" id="IPR010869">
    <property type="entry name" value="DUF1501"/>
</dbReference>
<organism evidence="1 2">
    <name type="scientific">Svornostia abyssi</name>
    <dbReference type="NCBI Taxonomy" id="2898438"/>
    <lineage>
        <taxon>Bacteria</taxon>
        <taxon>Bacillati</taxon>
        <taxon>Actinomycetota</taxon>
        <taxon>Thermoleophilia</taxon>
        <taxon>Solirubrobacterales</taxon>
        <taxon>Baekduiaceae</taxon>
        <taxon>Svornostia</taxon>
    </lineage>
</organism>
<protein>
    <submittedName>
        <fullName evidence="1">DUF1501 domain-containing protein</fullName>
    </submittedName>
</protein>
<accession>A0ABY5PNQ4</accession>
<dbReference type="PANTHER" id="PTHR43737:SF1">
    <property type="entry name" value="DUF1501 DOMAIN-CONTAINING PROTEIN"/>
    <property type="match status" value="1"/>
</dbReference>
<sequence>MRKNLQLLADSLLAFQRDLEARGLADRVLTLVWSEFGRRVEENGSMGTDHGAAGVGFIMGTRASGRMIGEFPGLAKLDPAGNLRATSDFRAVYSSLLEQWLGADAAAIIPGAAKFGRPRVVK</sequence>